<organism evidence="2">
    <name type="scientific">Arundo donax</name>
    <name type="common">Giant reed</name>
    <name type="synonym">Donax arundinaceus</name>
    <dbReference type="NCBI Taxonomy" id="35708"/>
    <lineage>
        <taxon>Eukaryota</taxon>
        <taxon>Viridiplantae</taxon>
        <taxon>Streptophyta</taxon>
        <taxon>Embryophyta</taxon>
        <taxon>Tracheophyta</taxon>
        <taxon>Spermatophyta</taxon>
        <taxon>Magnoliopsida</taxon>
        <taxon>Liliopsida</taxon>
        <taxon>Poales</taxon>
        <taxon>Poaceae</taxon>
        <taxon>PACMAD clade</taxon>
        <taxon>Arundinoideae</taxon>
        <taxon>Arundineae</taxon>
        <taxon>Arundo</taxon>
    </lineage>
</organism>
<keyword evidence="1" id="KW-0812">Transmembrane</keyword>
<dbReference type="EMBL" id="GBRH01247824">
    <property type="protein sequence ID" value="JAD50071.1"/>
    <property type="molecule type" value="Transcribed_RNA"/>
</dbReference>
<evidence type="ECO:0000256" key="1">
    <source>
        <dbReference type="SAM" id="Phobius"/>
    </source>
</evidence>
<keyword evidence="1" id="KW-1133">Transmembrane helix</keyword>
<protein>
    <submittedName>
        <fullName evidence="2">Uncharacterized protein</fullName>
    </submittedName>
</protein>
<accession>A0A0A9AG07</accession>
<keyword evidence="1" id="KW-0472">Membrane</keyword>
<proteinExistence type="predicted"/>
<reference evidence="2" key="2">
    <citation type="journal article" date="2015" name="Data Brief">
        <title>Shoot transcriptome of the giant reed, Arundo donax.</title>
        <authorList>
            <person name="Barrero R.A."/>
            <person name="Guerrero F.D."/>
            <person name="Moolhuijzen P."/>
            <person name="Goolsby J.A."/>
            <person name="Tidwell J."/>
            <person name="Bellgard S.E."/>
            <person name="Bellgard M.I."/>
        </authorList>
    </citation>
    <scope>NUCLEOTIDE SEQUENCE</scope>
    <source>
        <tissue evidence="2">Shoot tissue taken approximately 20 cm above the soil surface</tissue>
    </source>
</reference>
<dbReference type="AlphaFoldDB" id="A0A0A9AG07"/>
<reference evidence="2" key="1">
    <citation type="submission" date="2014-09" db="EMBL/GenBank/DDBJ databases">
        <authorList>
            <person name="Magalhaes I.L.F."/>
            <person name="Oliveira U."/>
            <person name="Santos F.R."/>
            <person name="Vidigal T.H.D.A."/>
            <person name="Brescovit A.D."/>
            <person name="Santos A.J."/>
        </authorList>
    </citation>
    <scope>NUCLEOTIDE SEQUENCE</scope>
    <source>
        <tissue evidence="2">Shoot tissue taken approximately 20 cm above the soil surface</tissue>
    </source>
</reference>
<sequence length="74" mass="8657">MQSLEVWWKVRLSIFVVLKKKVQSLCFLLAGMKFQNFWTRLKGIISLAVLINSLFFLCTVLCQLSISVKFFTDH</sequence>
<name>A0A0A9AG07_ARUDO</name>
<feature type="transmembrane region" description="Helical" evidence="1">
    <location>
        <begin position="44"/>
        <end position="66"/>
    </location>
</feature>
<evidence type="ECO:0000313" key="2">
    <source>
        <dbReference type="EMBL" id="JAD50071.1"/>
    </source>
</evidence>